<reference evidence="2" key="1">
    <citation type="submission" date="2022-11" db="EMBL/GenBank/DDBJ databases">
        <title>Role of the vibriolysin VemA secreted by the emergent pathogen Vibrio europaeus in the colonization of Manila clam mucus.</title>
        <authorList>
            <person name="Martinez C."/>
            <person name="Rodriguez S."/>
            <person name="Vences A."/>
            <person name="Barja J.L."/>
            <person name="Toranzo A.E."/>
            <person name="Dubert J."/>
        </authorList>
    </citation>
    <scope>NUCLEOTIDE SEQUENCE</scope>
    <source>
        <strain evidence="2">3454</strain>
    </source>
</reference>
<dbReference type="RefSeq" id="WP_272237389.1">
    <property type="nucleotide sequence ID" value="NZ_JAPFIQ010000024.1"/>
</dbReference>
<evidence type="ECO:0000313" key="2">
    <source>
        <dbReference type="EMBL" id="MDC5739776.1"/>
    </source>
</evidence>
<evidence type="ECO:0000256" key="1">
    <source>
        <dbReference type="SAM" id="SignalP"/>
    </source>
</evidence>
<accession>A0ABT5GR83</accession>
<proteinExistence type="predicted"/>
<keyword evidence="3" id="KW-1185">Reference proteome</keyword>
<dbReference type="Proteomes" id="UP001150001">
    <property type="component" value="Unassembled WGS sequence"/>
</dbReference>
<dbReference type="EMBL" id="JAPFIT010000011">
    <property type="protein sequence ID" value="MDC5739776.1"/>
    <property type="molecule type" value="Genomic_DNA"/>
</dbReference>
<feature type="chain" id="PRO_5046350796" description="Adhesin" evidence="1">
    <location>
        <begin position="20"/>
        <end position="150"/>
    </location>
</feature>
<evidence type="ECO:0000313" key="3">
    <source>
        <dbReference type="Proteomes" id="UP001150001"/>
    </source>
</evidence>
<organism evidence="2 3">
    <name type="scientific">Vibrio europaeus</name>
    <dbReference type="NCBI Taxonomy" id="300876"/>
    <lineage>
        <taxon>Bacteria</taxon>
        <taxon>Pseudomonadati</taxon>
        <taxon>Pseudomonadota</taxon>
        <taxon>Gammaproteobacteria</taxon>
        <taxon>Vibrionales</taxon>
        <taxon>Vibrionaceae</taxon>
        <taxon>Vibrio</taxon>
        <taxon>Vibrio oreintalis group</taxon>
    </lineage>
</organism>
<evidence type="ECO:0008006" key="4">
    <source>
        <dbReference type="Google" id="ProtNLM"/>
    </source>
</evidence>
<name>A0ABT5GR83_9VIBR</name>
<keyword evidence="1" id="KW-0732">Signal</keyword>
<feature type="signal peptide" evidence="1">
    <location>
        <begin position="1"/>
        <end position="19"/>
    </location>
</feature>
<protein>
    <recommendedName>
        <fullName evidence="4">Adhesin</fullName>
    </recommendedName>
</protein>
<sequence length="150" mass="16504">MKKMVVLLSLMTVASVALADNSNSETTLKLPANSVACYGTVAGMCDFQRAPITHEQLVSNIAGEPSIVTSIHYFVDRDDKIILEYTTVEMDYIKRMSNYIGVRALGIGGYFGLGDDKNEYLTQQQSIVSKECPKKNGCQILIESIDGLRD</sequence>
<comment type="caution">
    <text evidence="2">The sequence shown here is derived from an EMBL/GenBank/DDBJ whole genome shotgun (WGS) entry which is preliminary data.</text>
</comment>
<gene>
    <name evidence="2" type="ORF">OPW20_06835</name>
</gene>